<evidence type="ECO:0008006" key="3">
    <source>
        <dbReference type="Google" id="ProtNLM"/>
    </source>
</evidence>
<keyword evidence="2" id="KW-1185">Reference proteome</keyword>
<sequence>MTEQKYNLNDVTLQINISPGDLGYAEQTIPFLLANHRQVKNRLLIVDCCRPQKTTLLDPDVKFPLAAFNNRVKQLIEITESFKAKGFFSSVYYLKPKDPLIKRLSKKYLRGVYDCTHGAGGTANMSYWAGIELTKTKFVLHYDSDILVHQTKGYDWVKEALNLMQQDQDCVAAVPRLTPPTQDLMDLPSFQEGRPNESHNRYWLNDFFSTRHFLLNKERLAQYFPLISGKLLVELLLRKYLKRAFPLDPEIILFRSVGAKGGKRMVLKTSDAWILHPDKKGDLFMQLLPGIIKAVSEGIFPLKQAGYENINLEAWAEFLND</sequence>
<evidence type="ECO:0000313" key="2">
    <source>
        <dbReference type="Proteomes" id="UP000295499"/>
    </source>
</evidence>
<dbReference type="RefSeq" id="WP_133555110.1">
    <property type="nucleotide sequence ID" value="NZ_SNWM01000002.1"/>
</dbReference>
<evidence type="ECO:0000313" key="1">
    <source>
        <dbReference type="EMBL" id="TDO23156.1"/>
    </source>
</evidence>
<dbReference type="InterPro" id="IPR029044">
    <property type="entry name" value="Nucleotide-diphossugar_trans"/>
</dbReference>
<comment type="caution">
    <text evidence="1">The sequence shown here is derived from an EMBL/GenBank/DDBJ whole genome shotgun (WGS) entry which is preliminary data.</text>
</comment>
<proteinExistence type="predicted"/>
<dbReference type="AlphaFoldDB" id="A0A4R6IMD2"/>
<accession>A0A4R6IMD2</accession>
<name>A0A4R6IMD2_9SPHI</name>
<organism evidence="1 2">
    <name type="scientific">Pedobacter duraquae</name>
    <dbReference type="NCBI Taxonomy" id="425511"/>
    <lineage>
        <taxon>Bacteria</taxon>
        <taxon>Pseudomonadati</taxon>
        <taxon>Bacteroidota</taxon>
        <taxon>Sphingobacteriia</taxon>
        <taxon>Sphingobacteriales</taxon>
        <taxon>Sphingobacteriaceae</taxon>
        <taxon>Pedobacter</taxon>
    </lineage>
</organism>
<gene>
    <name evidence="1" type="ORF">CLV32_2143</name>
</gene>
<protein>
    <recommendedName>
        <fullName evidence="3">Glycosyl transferase family 2</fullName>
    </recommendedName>
</protein>
<dbReference type="SUPFAM" id="SSF53448">
    <property type="entry name" value="Nucleotide-diphospho-sugar transferases"/>
    <property type="match status" value="1"/>
</dbReference>
<dbReference type="EMBL" id="SNWM01000002">
    <property type="protein sequence ID" value="TDO23156.1"/>
    <property type="molecule type" value="Genomic_DNA"/>
</dbReference>
<dbReference type="OrthoDB" id="8289813at2"/>
<reference evidence="1 2" key="1">
    <citation type="submission" date="2019-03" db="EMBL/GenBank/DDBJ databases">
        <title>Genomic Encyclopedia of Archaeal and Bacterial Type Strains, Phase II (KMG-II): from individual species to whole genera.</title>
        <authorList>
            <person name="Goeker M."/>
        </authorList>
    </citation>
    <scope>NUCLEOTIDE SEQUENCE [LARGE SCALE GENOMIC DNA]</scope>
    <source>
        <strain evidence="1 2">DSM 19034</strain>
    </source>
</reference>
<dbReference type="Proteomes" id="UP000295499">
    <property type="component" value="Unassembled WGS sequence"/>
</dbReference>